<dbReference type="GO" id="GO:0008270">
    <property type="term" value="F:zinc ion binding"/>
    <property type="evidence" value="ECO:0007669"/>
    <property type="project" value="UniProtKB-KW"/>
</dbReference>
<name>A0AA47MJN5_MERPO</name>
<dbReference type="Proteomes" id="UP001174136">
    <property type="component" value="Unassembled WGS sequence"/>
</dbReference>
<evidence type="ECO:0000313" key="5">
    <source>
        <dbReference type="EMBL" id="KAK0141524.1"/>
    </source>
</evidence>
<keyword evidence="1" id="KW-0863">Zinc-finger</keyword>
<sequence length="435" mass="48547">MSPITLNQVAVNHISGKGDSDKGPVTSTPVSALKAPAFKAQSTPNLRPVVFSADSYSSSPRQAPNDTLLVDPLPADVQRVIVEHIVKHDSLVFIPPARELRPFSGNSPKPSTEVDYKVWRLRAKQVINDSSLSEAQQRCMLLDSLHTPALNVAFSIGAQAPPSDYLHELDKAYGNVTGGEELYIQFLETHQDSGEKASDYLRRLQTLLQEVVENKGVAKQNGDSQLLKQFLRGCWEDSMITTLHLKEQLNDPSQSTPTFSELLFKIRNYEKESQLKEMRKKRHTAGSTTKVHTKTHLTIDESEPPSNKVLAVCDANTREQLEERIRLLEAELKQSVTTQNANPPRYDRAGRKFSPKAKGSNTAPPLQAVPTENLIKAGRFCYNCGEESHMMPQCTNQTNAVLVQKKLCERHQTRQTQRPLSYQQTSSQPNLSLNS</sequence>
<dbReference type="InterPro" id="IPR026523">
    <property type="entry name" value="PNMA"/>
</dbReference>
<dbReference type="PANTHER" id="PTHR23095:SF53">
    <property type="entry name" value="ZINC FINGER CCHC DOMAIN-CONTAINING PROTEIN 12-LIKE"/>
    <property type="match status" value="1"/>
</dbReference>
<organism evidence="5 6">
    <name type="scientific">Merluccius polli</name>
    <name type="common">Benguela hake</name>
    <name type="synonym">Merluccius cadenati</name>
    <dbReference type="NCBI Taxonomy" id="89951"/>
    <lineage>
        <taxon>Eukaryota</taxon>
        <taxon>Metazoa</taxon>
        <taxon>Chordata</taxon>
        <taxon>Craniata</taxon>
        <taxon>Vertebrata</taxon>
        <taxon>Euteleostomi</taxon>
        <taxon>Actinopterygii</taxon>
        <taxon>Neopterygii</taxon>
        <taxon>Teleostei</taxon>
        <taxon>Neoteleostei</taxon>
        <taxon>Acanthomorphata</taxon>
        <taxon>Zeiogadaria</taxon>
        <taxon>Gadariae</taxon>
        <taxon>Gadiformes</taxon>
        <taxon>Gadoidei</taxon>
        <taxon>Merlucciidae</taxon>
        <taxon>Merluccius</taxon>
    </lineage>
</organism>
<dbReference type="PROSITE" id="PS50158">
    <property type="entry name" value="ZF_CCHC"/>
    <property type="match status" value="1"/>
</dbReference>
<dbReference type="PANTHER" id="PTHR23095">
    <property type="entry name" value="PARANEOPLASTIC ANTIGEN"/>
    <property type="match status" value="1"/>
</dbReference>
<keyword evidence="1" id="KW-0479">Metal-binding</keyword>
<gene>
    <name evidence="5" type="primary">PNMA2_8</name>
    <name evidence="5" type="ORF">N1851_021329</name>
</gene>
<comment type="caution">
    <text evidence="5">The sequence shown here is derived from an EMBL/GenBank/DDBJ whole genome shotgun (WGS) entry which is preliminary data.</text>
</comment>
<evidence type="ECO:0000256" key="2">
    <source>
        <dbReference type="SAM" id="Coils"/>
    </source>
</evidence>
<keyword evidence="1" id="KW-0862">Zinc</keyword>
<keyword evidence="6" id="KW-1185">Reference proteome</keyword>
<evidence type="ECO:0000256" key="1">
    <source>
        <dbReference type="PROSITE-ProRule" id="PRU00047"/>
    </source>
</evidence>
<feature type="coiled-coil region" evidence="2">
    <location>
        <begin position="311"/>
        <end position="338"/>
    </location>
</feature>
<dbReference type="EMBL" id="JAOPHQ010003810">
    <property type="protein sequence ID" value="KAK0141524.1"/>
    <property type="molecule type" value="Genomic_DNA"/>
</dbReference>
<dbReference type="AlphaFoldDB" id="A0AA47MJN5"/>
<keyword evidence="2" id="KW-0175">Coiled coil</keyword>
<proteinExistence type="predicted"/>
<feature type="compositionally biased region" description="Polar residues" evidence="3">
    <location>
        <begin position="414"/>
        <end position="435"/>
    </location>
</feature>
<reference evidence="5" key="1">
    <citation type="journal article" date="2023" name="Front. Mar. Sci.">
        <title>A new Merluccius polli reference genome to investigate the effects of global change in West African waters.</title>
        <authorList>
            <person name="Mateo J.L."/>
            <person name="Blanco-Fernandez C."/>
            <person name="Garcia-Vazquez E."/>
            <person name="Machado-Schiaffino G."/>
        </authorList>
    </citation>
    <scope>NUCLEOTIDE SEQUENCE</scope>
    <source>
        <strain evidence="5">C29</strain>
        <tissue evidence="5">Fin</tissue>
    </source>
</reference>
<evidence type="ECO:0000256" key="3">
    <source>
        <dbReference type="SAM" id="MobiDB-lite"/>
    </source>
</evidence>
<evidence type="ECO:0000259" key="4">
    <source>
        <dbReference type="PROSITE" id="PS50158"/>
    </source>
</evidence>
<dbReference type="Pfam" id="PF14893">
    <property type="entry name" value="PNMA"/>
    <property type="match status" value="1"/>
</dbReference>
<feature type="domain" description="CCHC-type" evidence="4">
    <location>
        <begin position="381"/>
        <end position="396"/>
    </location>
</feature>
<dbReference type="GO" id="GO:0003676">
    <property type="term" value="F:nucleic acid binding"/>
    <property type="evidence" value="ECO:0007669"/>
    <property type="project" value="InterPro"/>
</dbReference>
<dbReference type="SMART" id="SM00343">
    <property type="entry name" value="ZnF_C2HC"/>
    <property type="match status" value="1"/>
</dbReference>
<accession>A0AA47MJN5</accession>
<dbReference type="InterPro" id="IPR048270">
    <property type="entry name" value="PNMA_C"/>
</dbReference>
<evidence type="ECO:0000313" key="6">
    <source>
        <dbReference type="Proteomes" id="UP001174136"/>
    </source>
</evidence>
<feature type="region of interest" description="Disordered" evidence="3">
    <location>
        <begin position="413"/>
        <end position="435"/>
    </location>
</feature>
<dbReference type="InterPro" id="IPR001878">
    <property type="entry name" value="Znf_CCHC"/>
</dbReference>
<protein>
    <submittedName>
        <fullName evidence="5">Paraneoplastic antigen Ma2</fullName>
    </submittedName>
</protein>